<sequence length="379" mass="42413">MQDPMLNPAIPSPCYVCEEAKLEANLQLMQYVQQQSGVEIILALKGFSMWSTFGLVKQYLQGSTASAVWEARLGKEEIGKQVHAYSPAFKPNDINELTSLVNHISFNSLGQWNRYKDQILQAGVSAGLRVNPEHSETETALYDPSAPGSRLGIRAKDLVGEDLTGIEGFHIHNLCECDSFATERTIKAVEQKFADWLPTLKWVNFGGGHLMTKEGYDVEHLIETLKAFKQRHPHLNVILEPGSAVAWQTGTLVTEVVDIVENGDQIAILDMSATAHMPDVLEMPYRPEVRGAAKAGEKPFTYRFGGNSCLAGDAIDLYSFDHKLQIGERIIFEDMIHYTMVKTTFFNGVEHPSIGIIRKDGSFELVRKFEYQDFKNKLS</sequence>
<comment type="catalytic activity">
    <reaction evidence="9 11">
        <text>carboxyspermidine + H(+) = spermidine + CO2</text>
        <dbReference type="Rhea" id="RHEA:34095"/>
        <dbReference type="ChEBI" id="CHEBI:15378"/>
        <dbReference type="ChEBI" id="CHEBI:16526"/>
        <dbReference type="ChEBI" id="CHEBI:57834"/>
        <dbReference type="ChEBI" id="CHEBI:65072"/>
        <dbReference type="EC" id="4.1.1.96"/>
    </reaction>
</comment>
<evidence type="ECO:0000256" key="3">
    <source>
        <dbReference type="ARBA" id="ARBA00013633"/>
    </source>
</evidence>
<evidence type="ECO:0000256" key="11">
    <source>
        <dbReference type="PIRNR" id="PIRNR038941"/>
    </source>
</evidence>
<dbReference type="GO" id="GO:0005737">
    <property type="term" value="C:cytoplasm"/>
    <property type="evidence" value="ECO:0007669"/>
    <property type="project" value="UniProtKB-SubCell"/>
</dbReference>
<dbReference type="STRING" id="493475.GARC_2727"/>
<evidence type="ECO:0000313" key="14">
    <source>
        <dbReference type="EMBL" id="GAC19692.1"/>
    </source>
</evidence>
<dbReference type="NCBIfam" id="TIGR01047">
    <property type="entry name" value="nspC"/>
    <property type="match status" value="1"/>
</dbReference>
<dbReference type="PANTHER" id="PTHR43727:SF1">
    <property type="entry name" value="CARBOXYNORSPERMIDINE_CARBOXYSPERMIDINE DECARBOXYLASE"/>
    <property type="match status" value="1"/>
</dbReference>
<keyword evidence="5 11" id="KW-0663">Pyridoxal phosphate</keyword>
<dbReference type="InterPro" id="IPR005730">
    <property type="entry name" value="Nsp_de-COase"/>
</dbReference>
<dbReference type="FunFam" id="3.20.20.10:FF:000012">
    <property type="entry name" value="Carboxynorspermidine/carboxyspermidine decarboxylase"/>
    <property type="match status" value="1"/>
</dbReference>
<dbReference type="FunFam" id="2.40.37.10:FF:000013">
    <property type="entry name" value="Carboxynorspermidine decarboxylase"/>
    <property type="match status" value="1"/>
</dbReference>
<keyword evidence="11" id="KW-0963">Cytoplasm</keyword>
<dbReference type="PANTHER" id="PTHR43727">
    <property type="entry name" value="DIAMINOPIMELATE DECARBOXYLASE"/>
    <property type="match status" value="1"/>
</dbReference>
<dbReference type="EC" id="4.1.1.96" evidence="2 11"/>
<comment type="function">
    <text evidence="11">Catalyzes the decarboxylation of carboxynorspermidine and carboxyspermidine.</text>
</comment>
<dbReference type="EMBL" id="BAEO01000037">
    <property type="protein sequence ID" value="GAC19692.1"/>
    <property type="molecule type" value="Genomic_DNA"/>
</dbReference>
<gene>
    <name evidence="14" type="primary">nspC</name>
    <name evidence="14" type="ORF">GARC_2727</name>
</gene>
<evidence type="ECO:0000256" key="5">
    <source>
        <dbReference type="ARBA" id="ARBA00022898"/>
    </source>
</evidence>
<dbReference type="InterPro" id="IPR022643">
    <property type="entry name" value="De-COase2_C"/>
</dbReference>
<accession>K6YND2</accession>
<dbReference type="eggNOG" id="COG0019">
    <property type="taxonomic scope" value="Bacteria"/>
</dbReference>
<evidence type="ECO:0000256" key="4">
    <source>
        <dbReference type="ARBA" id="ARBA00022793"/>
    </source>
</evidence>
<comment type="similarity">
    <text evidence="8 11">Belongs to the Orn/Lys/Arg decarboxylase class-II family. NspC subfamily.</text>
</comment>
<dbReference type="InterPro" id="IPR029066">
    <property type="entry name" value="PLP-binding_barrel"/>
</dbReference>
<dbReference type="Proteomes" id="UP000006327">
    <property type="component" value="Unassembled WGS sequence"/>
</dbReference>
<evidence type="ECO:0000256" key="1">
    <source>
        <dbReference type="ARBA" id="ARBA00001933"/>
    </source>
</evidence>
<dbReference type="Gene3D" id="2.40.37.10">
    <property type="entry name" value="Lyase, Ornithine Decarboxylase, Chain A, domain 1"/>
    <property type="match status" value="1"/>
</dbReference>
<keyword evidence="11" id="KW-0620">Polyamine biosynthesis</keyword>
<dbReference type="GO" id="GO:0045312">
    <property type="term" value="P:nor-spermidine biosynthetic process"/>
    <property type="evidence" value="ECO:0007669"/>
    <property type="project" value="InterPro"/>
</dbReference>
<comment type="catalytic activity">
    <reaction evidence="10 11">
        <text>carboxynorspermidine + H(+) = norspermidine + CO2</text>
        <dbReference type="Rhea" id="RHEA:34099"/>
        <dbReference type="ChEBI" id="CHEBI:15378"/>
        <dbReference type="ChEBI" id="CHEBI:16526"/>
        <dbReference type="ChEBI" id="CHEBI:57920"/>
        <dbReference type="ChEBI" id="CHEBI:65070"/>
        <dbReference type="EC" id="4.1.1.96"/>
    </reaction>
</comment>
<evidence type="ECO:0000256" key="6">
    <source>
        <dbReference type="ARBA" id="ARBA00023066"/>
    </source>
</evidence>
<evidence type="ECO:0000256" key="8">
    <source>
        <dbReference type="ARBA" id="ARBA00025802"/>
    </source>
</evidence>
<dbReference type="Pfam" id="PF00278">
    <property type="entry name" value="Orn_DAP_Arg_deC"/>
    <property type="match status" value="1"/>
</dbReference>
<evidence type="ECO:0000256" key="7">
    <source>
        <dbReference type="ARBA" id="ARBA00023239"/>
    </source>
</evidence>
<evidence type="ECO:0000256" key="10">
    <source>
        <dbReference type="ARBA" id="ARBA00047389"/>
    </source>
</evidence>
<evidence type="ECO:0000256" key="12">
    <source>
        <dbReference type="PIRSR" id="PIRSR038941-1"/>
    </source>
</evidence>
<dbReference type="CDD" id="cd06829">
    <property type="entry name" value="PLPDE_III_CANSDC"/>
    <property type="match status" value="1"/>
</dbReference>
<keyword evidence="7 11" id="KW-0456">Lyase</keyword>
<dbReference type="GO" id="GO:0009089">
    <property type="term" value="P:lysine biosynthetic process via diaminopimelate"/>
    <property type="evidence" value="ECO:0007669"/>
    <property type="project" value="TreeGrafter"/>
</dbReference>
<dbReference type="GO" id="GO:0008295">
    <property type="term" value="P:spermidine biosynthetic process"/>
    <property type="evidence" value="ECO:0007669"/>
    <property type="project" value="UniProtKB-KW"/>
</dbReference>
<keyword evidence="15" id="KW-1185">Reference proteome</keyword>
<evidence type="ECO:0000256" key="9">
    <source>
        <dbReference type="ARBA" id="ARBA00047351"/>
    </source>
</evidence>
<dbReference type="RefSeq" id="WP_007620827.1">
    <property type="nucleotide sequence ID" value="NZ_BAEO01000037.1"/>
</dbReference>
<comment type="caution">
    <text evidence="14">The sequence shown here is derived from an EMBL/GenBank/DDBJ whole genome shotgun (WGS) entry which is preliminary data.</text>
</comment>
<protein>
    <recommendedName>
        <fullName evidence="3 11">Carboxynorspermidine/carboxyspermidine decarboxylase</fullName>
        <shortName evidence="11">CANS DC/CAS DC</shortName>
        <shortName evidence="11">CANSDC/CASDC</shortName>
        <ecNumber evidence="2 11">4.1.1.96</ecNumber>
    </recommendedName>
</protein>
<dbReference type="OrthoDB" id="9804410at2"/>
<dbReference type="GO" id="GO:0008836">
    <property type="term" value="F:diaminopimelate decarboxylase activity"/>
    <property type="evidence" value="ECO:0007669"/>
    <property type="project" value="TreeGrafter"/>
</dbReference>
<dbReference type="SUPFAM" id="SSF51419">
    <property type="entry name" value="PLP-binding barrel"/>
    <property type="match status" value="1"/>
</dbReference>
<dbReference type="InterPro" id="IPR009006">
    <property type="entry name" value="Ala_racemase/Decarboxylase_C"/>
</dbReference>
<proteinExistence type="inferred from homology"/>
<keyword evidence="4 11" id="KW-0210">Decarboxylase</keyword>
<dbReference type="SUPFAM" id="SSF50621">
    <property type="entry name" value="Alanine racemase C-terminal domain-like"/>
    <property type="match status" value="1"/>
</dbReference>
<name>K6YND2_9ALTE</name>
<evidence type="ECO:0000259" key="13">
    <source>
        <dbReference type="Pfam" id="PF00278"/>
    </source>
</evidence>
<organism evidence="14 15">
    <name type="scientific">Paraglaciecola arctica BSs20135</name>
    <dbReference type="NCBI Taxonomy" id="493475"/>
    <lineage>
        <taxon>Bacteria</taxon>
        <taxon>Pseudomonadati</taxon>
        <taxon>Pseudomonadota</taxon>
        <taxon>Gammaproteobacteria</taxon>
        <taxon>Alteromonadales</taxon>
        <taxon>Alteromonadaceae</taxon>
        <taxon>Paraglaciecola</taxon>
    </lineage>
</organism>
<keyword evidence="6 11" id="KW-0745">Spermidine biosynthesis</keyword>
<feature type="domain" description="Orn/DAP/Arg decarboxylase 2 C-terminal" evidence="13">
    <location>
        <begin position="95"/>
        <end position="335"/>
    </location>
</feature>
<dbReference type="AlphaFoldDB" id="K6YND2"/>
<evidence type="ECO:0000256" key="2">
    <source>
        <dbReference type="ARBA" id="ARBA00012259"/>
    </source>
</evidence>
<dbReference type="Gene3D" id="3.20.20.10">
    <property type="entry name" value="Alanine racemase"/>
    <property type="match status" value="1"/>
</dbReference>
<reference evidence="14 15" key="1">
    <citation type="journal article" date="2017" name="Antonie Van Leeuwenhoek">
        <title>Rhizobium rhizosphaerae sp. nov., a novel species isolated from rice rhizosphere.</title>
        <authorList>
            <person name="Zhao J.J."/>
            <person name="Zhang J."/>
            <person name="Zhang R.J."/>
            <person name="Zhang C.W."/>
            <person name="Yin H.Q."/>
            <person name="Zhang X.X."/>
        </authorList>
    </citation>
    <scope>NUCLEOTIDE SEQUENCE [LARGE SCALE GENOMIC DNA]</scope>
    <source>
        <strain evidence="14 15">BSs20135</strain>
    </source>
</reference>
<dbReference type="PIRSF" id="PIRSF038941">
    <property type="entry name" value="NspC"/>
    <property type="match status" value="1"/>
</dbReference>
<evidence type="ECO:0000313" key="15">
    <source>
        <dbReference type="Proteomes" id="UP000006327"/>
    </source>
</evidence>
<comment type="cofactor">
    <cofactor evidence="1 11">
        <name>pyridoxal 5'-phosphate</name>
        <dbReference type="ChEBI" id="CHEBI:597326"/>
    </cofactor>
</comment>
<feature type="binding site" evidence="12">
    <location>
        <position position="279"/>
    </location>
    <ligand>
        <name>substrate</name>
    </ligand>
</feature>
<comment type="subcellular location">
    <subcellularLocation>
        <location evidence="11">Cytoplasm</location>
    </subcellularLocation>
</comment>
<comment type="subunit">
    <text evidence="11">Homodimer.</text>
</comment>